<keyword evidence="9 10" id="KW-0807">Transducer</keyword>
<keyword evidence="3 10" id="KW-0716">Sensory transduction</keyword>
<protein>
    <recommendedName>
        <fullName evidence="10">Odorant receptor</fullName>
    </recommendedName>
</protein>
<keyword evidence="6 10" id="KW-1133">Transmembrane helix</keyword>
<dbReference type="EMBL" id="CP012524">
    <property type="protein sequence ID" value="ALC41233.1"/>
    <property type="molecule type" value="Genomic_DNA"/>
</dbReference>
<feature type="transmembrane region" description="Helical" evidence="10">
    <location>
        <begin position="245"/>
        <end position="269"/>
    </location>
</feature>
<sequence length="375" mass="43520">MLQIENCALVEINVRWLRRLAVLYPTATTKWRRVALILPFILLSLMQITYLCKVWVDLPLFILNMFFVVVIFQSILRTAHLVNYHVEFEEFLAELVSLFMPLESSDDDYIRQLLQEAVDEALSNTKFNYMAGVVNVTVALLLPIVRNMRSHPLGVAIPFVDVLNPPVFELLYFMQALMPVVLTLMYMPFICLFVSFAVFGKAMLQIVAYKLSLIEQLPEKERYPLLNSCIYYHSRIARYVKLFEALFANVVGIEVLIFGGITCALLFVLNMVTSTMQTVFMISFALTMLYELFIYYKYANDVLIESTLLAQAVYNIPWYECNKRFCQSLLLFLMQTQNPLAIKVGNIYPMTLAMFQSLLNTYYSYFAMLRRVTNN</sequence>
<evidence type="ECO:0000256" key="1">
    <source>
        <dbReference type="ARBA" id="ARBA00004651"/>
    </source>
</evidence>
<dbReference type="GO" id="GO:0007165">
    <property type="term" value="P:signal transduction"/>
    <property type="evidence" value="ECO:0007669"/>
    <property type="project" value="UniProtKB-KW"/>
</dbReference>
<evidence type="ECO:0000256" key="8">
    <source>
        <dbReference type="ARBA" id="ARBA00023170"/>
    </source>
</evidence>
<keyword evidence="5 10" id="KW-0552">Olfaction</keyword>
<reference evidence="11 12" key="1">
    <citation type="submission" date="2015-08" db="EMBL/GenBank/DDBJ databases">
        <title>Ancestral chromatin configuration constrains chromatin evolution on differentiating sex chromosomes in Drosophila.</title>
        <authorList>
            <person name="Zhou Q."/>
            <person name="Bachtrog D."/>
        </authorList>
    </citation>
    <scope>NUCLEOTIDE SEQUENCE [LARGE SCALE GENOMIC DNA]</scope>
    <source>
        <tissue evidence="11">Whole larvae</tissue>
    </source>
</reference>
<feature type="transmembrane region" description="Helical" evidence="10">
    <location>
        <begin position="275"/>
        <end position="296"/>
    </location>
</feature>
<dbReference type="OMA" id="LRMWGDL"/>
<comment type="caution">
    <text evidence="10">Lacks conserved residue(s) required for the propagation of feature annotation.</text>
</comment>
<dbReference type="InterPro" id="IPR004117">
    <property type="entry name" value="7tm6_olfct_rcpt"/>
</dbReference>
<keyword evidence="4 10" id="KW-0812">Transmembrane</keyword>
<dbReference type="PANTHER" id="PTHR21137">
    <property type="entry name" value="ODORANT RECEPTOR"/>
    <property type="match status" value="1"/>
</dbReference>
<feature type="transmembrane region" description="Helical" evidence="10">
    <location>
        <begin position="58"/>
        <end position="76"/>
    </location>
</feature>
<evidence type="ECO:0000256" key="3">
    <source>
        <dbReference type="ARBA" id="ARBA00022606"/>
    </source>
</evidence>
<evidence type="ECO:0000256" key="10">
    <source>
        <dbReference type="RuleBase" id="RU351113"/>
    </source>
</evidence>
<evidence type="ECO:0000256" key="4">
    <source>
        <dbReference type="ARBA" id="ARBA00022692"/>
    </source>
</evidence>
<keyword evidence="8 10" id="KW-0675">Receptor</keyword>
<evidence type="ECO:0000256" key="5">
    <source>
        <dbReference type="ARBA" id="ARBA00022725"/>
    </source>
</evidence>
<keyword evidence="7 10" id="KW-0472">Membrane</keyword>
<evidence type="ECO:0000256" key="2">
    <source>
        <dbReference type="ARBA" id="ARBA00022475"/>
    </source>
</evidence>
<evidence type="ECO:0000313" key="12">
    <source>
        <dbReference type="Proteomes" id="UP000494163"/>
    </source>
</evidence>
<comment type="similarity">
    <text evidence="10">Belongs to the insect chemoreceptor superfamily. Heteromeric odorant receptor channel (TC 1.A.69) family.</text>
</comment>
<organism evidence="11 12">
    <name type="scientific">Drosophila busckii</name>
    <name type="common">Fruit fly</name>
    <dbReference type="NCBI Taxonomy" id="30019"/>
    <lineage>
        <taxon>Eukaryota</taxon>
        <taxon>Metazoa</taxon>
        <taxon>Ecdysozoa</taxon>
        <taxon>Arthropoda</taxon>
        <taxon>Hexapoda</taxon>
        <taxon>Insecta</taxon>
        <taxon>Pterygota</taxon>
        <taxon>Neoptera</taxon>
        <taxon>Endopterygota</taxon>
        <taxon>Diptera</taxon>
        <taxon>Brachycera</taxon>
        <taxon>Muscomorpha</taxon>
        <taxon>Ephydroidea</taxon>
        <taxon>Drosophilidae</taxon>
        <taxon>Drosophila</taxon>
    </lineage>
</organism>
<dbReference type="STRING" id="30019.A0A0M3QUU3"/>
<keyword evidence="2" id="KW-1003">Cell membrane</keyword>
<feature type="transmembrane region" description="Helical" evidence="10">
    <location>
        <begin position="127"/>
        <end position="145"/>
    </location>
</feature>
<dbReference type="Pfam" id="PF02949">
    <property type="entry name" value="7tm_6"/>
    <property type="match status" value="1"/>
</dbReference>
<gene>
    <name evidence="11" type="ORF">Dbus_chr2Rg812</name>
</gene>
<dbReference type="GO" id="GO:0005886">
    <property type="term" value="C:plasma membrane"/>
    <property type="evidence" value="ECO:0007669"/>
    <property type="project" value="UniProtKB-SubCell"/>
</dbReference>
<dbReference type="GO" id="GO:0005549">
    <property type="term" value="F:odorant binding"/>
    <property type="evidence" value="ECO:0007669"/>
    <property type="project" value="InterPro"/>
</dbReference>
<evidence type="ECO:0000313" key="11">
    <source>
        <dbReference type="EMBL" id="ALC41233.1"/>
    </source>
</evidence>
<accession>A0A0M3QUU3</accession>
<evidence type="ECO:0000256" key="9">
    <source>
        <dbReference type="ARBA" id="ARBA00023224"/>
    </source>
</evidence>
<feature type="transmembrane region" description="Helical" evidence="10">
    <location>
        <begin position="180"/>
        <end position="200"/>
    </location>
</feature>
<name>A0A0M3QUU3_DROBS</name>
<dbReference type="OrthoDB" id="7677057at2759"/>
<dbReference type="AlphaFoldDB" id="A0A0M3QUU3"/>
<evidence type="ECO:0000256" key="6">
    <source>
        <dbReference type="ARBA" id="ARBA00022989"/>
    </source>
</evidence>
<dbReference type="Proteomes" id="UP000494163">
    <property type="component" value="Chromosome 2R"/>
</dbReference>
<feature type="transmembrane region" description="Helical" evidence="10">
    <location>
        <begin position="34"/>
        <end position="51"/>
    </location>
</feature>
<evidence type="ECO:0000256" key="7">
    <source>
        <dbReference type="ARBA" id="ARBA00023136"/>
    </source>
</evidence>
<comment type="subcellular location">
    <subcellularLocation>
        <location evidence="1 10">Cell membrane</location>
        <topology evidence="1 10">Multi-pass membrane protein</topology>
    </subcellularLocation>
</comment>
<dbReference type="GO" id="GO:0004984">
    <property type="term" value="F:olfactory receptor activity"/>
    <property type="evidence" value="ECO:0007669"/>
    <property type="project" value="InterPro"/>
</dbReference>
<keyword evidence="12" id="KW-1185">Reference proteome</keyword>
<proteinExistence type="inferred from homology"/>
<dbReference type="PANTHER" id="PTHR21137:SF3">
    <property type="entry name" value="ODORANT RECEPTOR 30A-RELATED"/>
    <property type="match status" value="1"/>
</dbReference>